<evidence type="ECO:0000313" key="3">
    <source>
        <dbReference type="EMBL" id="TDE95969.1"/>
    </source>
</evidence>
<accession>A0ABY2E5W2</accession>
<sequence length="172" mass="17097">MRPVRRLAAPVTALVLATALGLGACSAGADDADSDAGTSSEEGADDTAADTDAATDDDGAEDAGAEDPAEDEGGAGGADAEVVPIEGGFVTEVSVPAGVEYTVTTASANVVQLDFPAPEDPEALSAFYEAWFTEQGMTDVATVSGIVTGTDGNVTWTLVPQDGDWVLAGASI</sequence>
<feature type="region of interest" description="Disordered" evidence="1">
    <location>
        <begin position="26"/>
        <end position="83"/>
    </location>
</feature>
<evidence type="ECO:0000313" key="4">
    <source>
        <dbReference type="Proteomes" id="UP000504882"/>
    </source>
</evidence>
<comment type="caution">
    <text evidence="3">The sequence shown here is derived from an EMBL/GenBank/DDBJ whole genome shotgun (WGS) entry which is preliminary data.</text>
</comment>
<reference evidence="3 4" key="1">
    <citation type="submission" date="2019-03" db="EMBL/GenBank/DDBJ databases">
        <title>Genomic features of bacteria from cold environments.</title>
        <authorList>
            <person name="Shen L."/>
        </authorList>
    </citation>
    <scope>NUCLEOTIDE SEQUENCE [LARGE SCALE GENOMIC DNA]</scope>
    <source>
        <strain evidence="4">T3246-1</strain>
    </source>
</reference>
<evidence type="ECO:0000256" key="2">
    <source>
        <dbReference type="SAM" id="SignalP"/>
    </source>
</evidence>
<dbReference type="RefSeq" id="WP_133106898.1">
    <property type="nucleotide sequence ID" value="NZ_SMNA01000003.1"/>
</dbReference>
<feature type="signal peptide" evidence="2">
    <location>
        <begin position="1"/>
        <end position="29"/>
    </location>
</feature>
<gene>
    <name evidence="3" type="ORF">EXU48_06900</name>
</gene>
<proteinExistence type="predicted"/>
<feature type="compositionally biased region" description="Acidic residues" evidence="1">
    <location>
        <begin position="42"/>
        <end position="73"/>
    </location>
</feature>
<protein>
    <submittedName>
        <fullName evidence="3">Uncharacterized protein</fullName>
    </submittedName>
</protein>
<feature type="chain" id="PRO_5046878809" evidence="2">
    <location>
        <begin position="30"/>
        <end position="172"/>
    </location>
</feature>
<keyword evidence="4" id="KW-1185">Reference proteome</keyword>
<evidence type="ECO:0000256" key="1">
    <source>
        <dbReference type="SAM" id="MobiDB-lite"/>
    </source>
</evidence>
<dbReference type="Proteomes" id="UP000504882">
    <property type="component" value="Unassembled WGS sequence"/>
</dbReference>
<dbReference type="PROSITE" id="PS51257">
    <property type="entry name" value="PROKAR_LIPOPROTEIN"/>
    <property type="match status" value="1"/>
</dbReference>
<name>A0ABY2E5W2_9MICO</name>
<keyword evidence="2" id="KW-0732">Signal</keyword>
<organism evidence="3 4">
    <name type="scientific">Occultella glacieicola</name>
    <dbReference type="NCBI Taxonomy" id="2518684"/>
    <lineage>
        <taxon>Bacteria</taxon>
        <taxon>Bacillati</taxon>
        <taxon>Actinomycetota</taxon>
        <taxon>Actinomycetes</taxon>
        <taxon>Micrococcales</taxon>
        <taxon>Ruaniaceae</taxon>
        <taxon>Occultella</taxon>
    </lineage>
</organism>
<dbReference type="EMBL" id="SMNA01000003">
    <property type="protein sequence ID" value="TDE95969.1"/>
    <property type="molecule type" value="Genomic_DNA"/>
</dbReference>
<feature type="compositionally biased region" description="Low complexity" evidence="1">
    <location>
        <begin position="26"/>
        <end position="41"/>
    </location>
</feature>